<comment type="subcellular location">
    <subcellularLocation>
        <location evidence="1">Membrane</location>
        <topology evidence="1">Multi-pass membrane protein</topology>
    </subcellularLocation>
</comment>
<evidence type="ECO:0000256" key="5">
    <source>
        <dbReference type="ARBA" id="ARBA00022989"/>
    </source>
</evidence>
<evidence type="ECO:0000256" key="1">
    <source>
        <dbReference type="ARBA" id="ARBA00004141"/>
    </source>
</evidence>
<sequence>MNILEDLKLQYKMGGIVQRLIFWNIGVFVLSIIFFFSFGTRNFSYPEWLGLYSFSDQLITKPWTLISYMFLHASFLHLLFNMLVLHFSGRLFLTYFTGRQLFGVYVLGGIFAGIVFIASYYLLGIHSVLVGASGAIMAILIATATYAPYMLLRIPLIGTVKLWQVAFVIVLLDLIQLPMNNGGGHLAHLGGAFFGFLYVKLLNNGTDLSKGISKLQDIVEGIILPSKKTPFKKVHKNKNQNTTFTNASKDINQKKIDDILDKISKSGYDSLSKEEKEFLFKAGNK</sequence>
<dbReference type="EMBL" id="VEVQ02000003">
    <property type="protein sequence ID" value="NHN25324.1"/>
    <property type="molecule type" value="Genomic_DNA"/>
</dbReference>
<keyword evidence="10" id="KW-0645">Protease</keyword>
<feature type="transmembrane region" description="Helical" evidence="7">
    <location>
        <begin position="162"/>
        <end position="179"/>
    </location>
</feature>
<name>A0ABX0IRB3_9FLAO</name>
<evidence type="ECO:0000259" key="8">
    <source>
        <dbReference type="Pfam" id="PF01694"/>
    </source>
</evidence>
<evidence type="ECO:0000256" key="3">
    <source>
        <dbReference type="ARBA" id="ARBA00022692"/>
    </source>
</evidence>
<dbReference type="InterPro" id="IPR035952">
    <property type="entry name" value="Rhomboid-like_sf"/>
</dbReference>
<dbReference type="InterPro" id="IPR022764">
    <property type="entry name" value="Peptidase_S54_rhomboid_dom"/>
</dbReference>
<proteinExistence type="inferred from homology"/>
<dbReference type="InterPro" id="IPR046483">
    <property type="entry name" value="DUF6576"/>
</dbReference>
<feature type="transmembrane region" description="Helical" evidence="7">
    <location>
        <begin position="65"/>
        <end position="89"/>
    </location>
</feature>
<dbReference type="PANTHER" id="PTHR43731:SF14">
    <property type="entry name" value="PRESENILIN-ASSOCIATED RHOMBOID-LIKE PROTEIN, MITOCHONDRIAL"/>
    <property type="match status" value="1"/>
</dbReference>
<feature type="transmembrane region" description="Helical" evidence="7">
    <location>
        <begin position="128"/>
        <end position="150"/>
    </location>
</feature>
<dbReference type="PANTHER" id="PTHR43731">
    <property type="entry name" value="RHOMBOID PROTEASE"/>
    <property type="match status" value="1"/>
</dbReference>
<keyword evidence="3 7" id="KW-0812">Transmembrane</keyword>
<dbReference type="GO" id="GO:0008233">
    <property type="term" value="F:peptidase activity"/>
    <property type="evidence" value="ECO:0007669"/>
    <property type="project" value="UniProtKB-KW"/>
</dbReference>
<dbReference type="InterPro" id="IPR050925">
    <property type="entry name" value="Rhomboid_protease_S54"/>
</dbReference>
<dbReference type="Pfam" id="PF20216">
    <property type="entry name" value="DUF6576"/>
    <property type="match status" value="1"/>
</dbReference>
<evidence type="ECO:0000313" key="10">
    <source>
        <dbReference type="EMBL" id="NHN25324.1"/>
    </source>
</evidence>
<reference evidence="11" key="1">
    <citation type="submission" date="2019-05" db="EMBL/GenBank/DDBJ databases">
        <title>Flavobacterium profundi sp. nov., isolated from a deep-sea seamount.</title>
        <authorList>
            <person name="Zhang D.-C."/>
        </authorList>
    </citation>
    <scope>NUCLEOTIDE SEQUENCE [LARGE SCALE GENOMIC DNA]</scope>
    <source>
        <strain evidence="11">EC11</strain>
    </source>
</reference>
<feature type="domain" description="DUF6576" evidence="9">
    <location>
        <begin position="246"/>
        <end position="279"/>
    </location>
</feature>
<dbReference type="GO" id="GO:0006508">
    <property type="term" value="P:proteolysis"/>
    <property type="evidence" value="ECO:0007669"/>
    <property type="project" value="UniProtKB-KW"/>
</dbReference>
<comment type="caution">
    <text evidence="10">The sequence shown here is derived from an EMBL/GenBank/DDBJ whole genome shotgun (WGS) entry which is preliminary data.</text>
</comment>
<evidence type="ECO:0000313" key="11">
    <source>
        <dbReference type="Proteomes" id="UP000817854"/>
    </source>
</evidence>
<dbReference type="Proteomes" id="UP000817854">
    <property type="component" value="Unassembled WGS sequence"/>
</dbReference>
<evidence type="ECO:0000256" key="2">
    <source>
        <dbReference type="ARBA" id="ARBA00009045"/>
    </source>
</evidence>
<dbReference type="Pfam" id="PF01694">
    <property type="entry name" value="Rhomboid"/>
    <property type="match status" value="1"/>
</dbReference>
<dbReference type="RefSeq" id="WP_140961371.1">
    <property type="nucleotide sequence ID" value="NZ_VEVQ02000003.1"/>
</dbReference>
<gene>
    <name evidence="10" type="ORF">FIA58_006505</name>
</gene>
<accession>A0ABX0IRB3</accession>
<keyword evidence="11" id="KW-1185">Reference proteome</keyword>
<evidence type="ECO:0000259" key="9">
    <source>
        <dbReference type="Pfam" id="PF20216"/>
    </source>
</evidence>
<comment type="similarity">
    <text evidence="2">Belongs to the peptidase S54 family.</text>
</comment>
<evidence type="ECO:0000256" key="7">
    <source>
        <dbReference type="SAM" id="Phobius"/>
    </source>
</evidence>
<reference evidence="10 11" key="3">
    <citation type="submission" date="2020-02" db="EMBL/GenBank/DDBJ databases">
        <title>Flavobacterium profundi sp. nov., isolated from a deep-sea seamount.</title>
        <authorList>
            <person name="Zhang D.-C."/>
        </authorList>
    </citation>
    <scope>NUCLEOTIDE SEQUENCE [LARGE SCALE GENOMIC DNA]</scope>
    <source>
        <strain evidence="10 11">EC11</strain>
    </source>
</reference>
<dbReference type="Gene3D" id="1.20.1540.10">
    <property type="entry name" value="Rhomboid-like"/>
    <property type="match status" value="1"/>
</dbReference>
<feature type="transmembrane region" description="Helical" evidence="7">
    <location>
        <begin position="21"/>
        <end position="45"/>
    </location>
</feature>
<evidence type="ECO:0000256" key="6">
    <source>
        <dbReference type="ARBA" id="ARBA00023136"/>
    </source>
</evidence>
<dbReference type="SUPFAM" id="SSF144091">
    <property type="entry name" value="Rhomboid-like"/>
    <property type="match status" value="1"/>
</dbReference>
<reference evidence="10 11" key="2">
    <citation type="submission" date="2019-05" db="EMBL/GenBank/DDBJ databases">
        <authorList>
            <person name="Lianzixin W."/>
        </authorList>
    </citation>
    <scope>NUCLEOTIDE SEQUENCE [LARGE SCALE GENOMIC DNA]</scope>
    <source>
        <strain evidence="10 11">EC11</strain>
    </source>
</reference>
<feature type="transmembrane region" description="Helical" evidence="7">
    <location>
        <begin position="185"/>
        <end position="202"/>
    </location>
</feature>
<feature type="domain" description="Peptidase S54 rhomboid" evidence="8">
    <location>
        <begin position="62"/>
        <end position="201"/>
    </location>
</feature>
<protein>
    <submittedName>
        <fullName evidence="10">Rhomboid family intramembrane serine protease</fullName>
    </submittedName>
</protein>
<keyword evidence="6 7" id="KW-0472">Membrane</keyword>
<evidence type="ECO:0000256" key="4">
    <source>
        <dbReference type="ARBA" id="ARBA00022801"/>
    </source>
</evidence>
<keyword evidence="5 7" id="KW-1133">Transmembrane helix</keyword>
<keyword evidence="4" id="KW-0378">Hydrolase</keyword>
<organism evidence="10 11">
    <name type="scientific">Flavobacterium jejuense</name>
    <dbReference type="NCBI Taxonomy" id="1544455"/>
    <lineage>
        <taxon>Bacteria</taxon>
        <taxon>Pseudomonadati</taxon>
        <taxon>Bacteroidota</taxon>
        <taxon>Flavobacteriia</taxon>
        <taxon>Flavobacteriales</taxon>
        <taxon>Flavobacteriaceae</taxon>
        <taxon>Flavobacterium</taxon>
    </lineage>
</organism>
<feature type="transmembrane region" description="Helical" evidence="7">
    <location>
        <begin position="101"/>
        <end position="122"/>
    </location>
</feature>